<comment type="caution">
    <text evidence="2">The sequence shown here is derived from an EMBL/GenBank/DDBJ whole genome shotgun (WGS) entry which is preliminary data.</text>
</comment>
<feature type="transmembrane region" description="Helical" evidence="1">
    <location>
        <begin position="204"/>
        <end position="227"/>
    </location>
</feature>
<proteinExistence type="predicted"/>
<accession>A0A176YFR9</accession>
<organism evidence="2 3">
    <name type="scientific">Bradyrhizobium centrolobii</name>
    <dbReference type="NCBI Taxonomy" id="1505087"/>
    <lineage>
        <taxon>Bacteria</taxon>
        <taxon>Pseudomonadati</taxon>
        <taxon>Pseudomonadota</taxon>
        <taxon>Alphaproteobacteria</taxon>
        <taxon>Hyphomicrobiales</taxon>
        <taxon>Nitrobacteraceae</taxon>
        <taxon>Bradyrhizobium</taxon>
    </lineage>
</organism>
<keyword evidence="1" id="KW-0472">Membrane</keyword>
<feature type="transmembrane region" description="Helical" evidence="1">
    <location>
        <begin position="164"/>
        <end position="184"/>
    </location>
</feature>
<dbReference type="EMBL" id="LUUB01000082">
    <property type="protein sequence ID" value="OAF04810.1"/>
    <property type="molecule type" value="Genomic_DNA"/>
</dbReference>
<reference evidence="2 3" key="1">
    <citation type="submission" date="2016-03" db="EMBL/GenBank/DDBJ databases">
        <title>Draft Genome Sequence of the Strain BR 10245 (Bradyrhizobium sp.) isolated from nodules of Centrolobium paraense.</title>
        <authorList>
            <person name="Simoes-Araujo J.L.Sr."/>
            <person name="Barauna A.C."/>
            <person name="Silva K."/>
            <person name="Zilli J.E."/>
        </authorList>
    </citation>
    <scope>NUCLEOTIDE SEQUENCE [LARGE SCALE GENOMIC DNA]</scope>
    <source>
        <strain evidence="2 3">BR 10245</strain>
    </source>
</reference>
<gene>
    <name evidence="2" type="ORF">AYJ54_23500</name>
</gene>
<keyword evidence="3" id="KW-1185">Reference proteome</keyword>
<protein>
    <submittedName>
        <fullName evidence="2">Uncharacterized protein</fullName>
    </submittedName>
</protein>
<dbReference type="Proteomes" id="UP000076959">
    <property type="component" value="Unassembled WGS sequence"/>
</dbReference>
<evidence type="ECO:0000313" key="3">
    <source>
        <dbReference type="Proteomes" id="UP000076959"/>
    </source>
</evidence>
<evidence type="ECO:0000313" key="2">
    <source>
        <dbReference type="EMBL" id="OAF04810.1"/>
    </source>
</evidence>
<dbReference type="AlphaFoldDB" id="A0A176YFR9"/>
<sequence length="324" mass="36355">MLAMLVFCGMLTIGHTIFLDWVSERQSRIADILPSIEAAAGWLALFLFWWLAFGDLNLFEHTLSALASIIGNAIGWVVSHPFLASAGIIPAVPVMVVLYFMLLIGSLIYSEWLSDRQPSITDAPNDAAWKIKERCRLPLSAPVPTLLLRVPADETYGALIFSRVVSFVVLRVYGFIMLSMAAAIDKSRTWPYVGGSISRLLDWVSLFSRWILSFPVSMLAGAALLLFGREFFPVGGYVLISAESTPPGTWQITVVPPLDRHERRLDHQERYIQAELEEDRKLIGELEDVVFEEWRAATQGIIHSRGYTDPRAVSLITKWMSRLS</sequence>
<evidence type="ECO:0000256" key="1">
    <source>
        <dbReference type="SAM" id="Phobius"/>
    </source>
</evidence>
<keyword evidence="1" id="KW-1133">Transmembrane helix</keyword>
<feature type="transmembrane region" description="Helical" evidence="1">
    <location>
        <begin position="63"/>
        <end position="82"/>
    </location>
</feature>
<name>A0A176YFR9_9BRAD</name>
<feature type="transmembrane region" description="Helical" evidence="1">
    <location>
        <begin position="32"/>
        <end position="51"/>
    </location>
</feature>
<feature type="transmembrane region" description="Helical" evidence="1">
    <location>
        <begin position="88"/>
        <end position="109"/>
    </location>
</feature>
<keyword evidence="1" id="KW-0812">Transmembrane</keyword>